<organism evidence="2 4">
    <name type="scientific">Anaerobacillus isosaccharinicus</name>
    <dbReference type="NCBI Taxonomy" id="1532552"/>
    <lineage>
        <taxon>Bacteria</taxon>
        <taxon>Bacillati</taxon>
        <taxon>Bacillota</taxon>
        <taxon>Bacilli</taxon>
        <taxon>Bacillales</taxon>
        <taxon>Bacillaceae</taxon>
        <taxon>Anaerobacillus</taxon>
    </lineage>
</organism>
<reference evidence="3" key="4">
    <citation type="submission" date="2020-10" db="EMBL/GenBank/DDBJ databases">
        <authorList>
            <person name="Bassil N.M."/>
            <person name="Lloyd J.R."/>
        </authorList>
    </citation>
    <scope>NUCLEOTIDE SEQUENCE</scope>
    <source>
        <strain evidence="3">NB2006</strain>
    </source>
</reference>
<name>A0A1S2LGT7_9BACI</name>
<evidence type="ECO:0000313" key="2">
    <source>
        <dbReference type="EMBL" id="OIJ11524.1"/>
    </source>
</evidence>
<accession>A0A1S2LGT7</accession>
<feature type="domain" description="PRC-barrel" evidence="1">
    <location>
        <begin position="91"/>
        <end position="156"/>
    </location>
</feature>
<evidence type="ECO:0000313" key="3">
    <source>
        <dbReference type="EMBL" id="QOY36291.1"/>
    </source>
</evidence>
<keyword evidence="4" id="KW-1185">Reference proteome</keyword>
<dbReference type="EMBL" id="CP063356">
    <property type="protein sequence ID" value="QOY36291.1"/>
    <property type="molecule type" value="Genomic_DNA"/>
</dbReference>
<dbReference type="Pfam" id="PF05239">
    <property type="entry name" value="PRC"/>
    <property type="match status" value="2"/>
</dbReference>
<dbReference type="RefSeq" id="WP_071317956.1">
    <property type="nucleotide sequence ID" value="NZ_CP063356.2"/>
</dbReference>
<gene>
    <name evidence="3" type="ORF">AWH56_000905</name>
    <name evidence="2" type="ORF">AWH56_15515</name>
</gene>
<dbReference type="SUPFAM" id="SSF50346">
    <property type="entry name" value="PRC-barrel domain"/>
    <property type="match status" value="2"/>
</dbReference>
<protein>
    <submittedName>
        <fullName evidence="3">PRC-barrel domain-containing protein</fullName>
    </submittedName>
</protein>
<evidence type="ECO:0000259" key="1">
    <source>
        <dbReference type="Pfam" id="PF05239"/>
    </source>
</evidence>
<dbReference type="Gene3D" id="2.30.30.240">
    <property type="entry name" value="PRC-barrel domain"/>
    <property type="match status" value="2"/>
</dbReference>
<proteinExistence type="predicted"/>
<dbReference type="OrthoDB" id="1707618at2"/>
<sequence length="159" mass="17605">MRTFSVLNGLSVISLKGGKEIGKVIDLLFQETHVEGLLIDKNGWLNSHLFVPLENIHAMGQDALVIDDVKMLSVYDKKQFPFYSLHNGTKKIVGKTLMSTEGEKLGLVEDVYFHENLGNIVGYEVTDGFIADLKEGKRVLKSTAPLTVGEEVIVIDLNC</sequence>
<dbReference type="InterPro" id="IPR011033">
    <property type="entry name" value="PRC_barrel-like_sf"/>
</dbReference>
<reference evidence="3 4" key="3">
    <citation type="journal article" date="2019" name="Int. J. Syst. Evol. Microbiol.">
        <title>Anaerobacillus isosaccharinicus sp. nov., an alkaliphilic bacterium which degrades isosaccharinic acid.</title>
        <authorList>
            <person name="Bassil N.M."/>
            <person name="Lloyd J.R."/>
        </authorList>
    </citation>
    <scope>NUCLEOTIDE SEQUENCE [LARGE SCALE GENOMIC DNA]</scope>
    <source>
        <strain evidence="3 4">NB2006</strain>
    </source>
</reference>
<reference evidence="2 4" key="1">
    <citation type="submission" date="2016-10" db="EMBL/GenBank/DDBJ databases">
        <title>Draft genome sequences of four alkaliphilic bacteria belonging to the Anaerobacillus genus.</title>
        <authorList>
            <person name="Bassil N.M."/>
            <person name="Lloyd J.R."/>
        </authorList>
    </citation>
    <scope>NUCLEOTIDE SEQUENCE [LARGE SCALE GENOMIC DNA]</scope>
    <source>
        <strain evidence="2 4">NB2006</strain>
    </source>
</reference>
<reference evidence="3 4" key="2">
    <citation type="journal article" date="2017" name="Genome Announc.">
        <title>Draft Genome Sequences of Four Alkaliphilic Bacteria Belonging to the Anaerobacillus Genus.</title>
        <authorList>
            <person name="Bassil N.M."/>
            <person name="Lloyd J.R."/>
        </authorList>
    </citation>
    <scope>NUCLEOTIDE SEQUENCE [LARGE SCALE GENOMIC DNA]</scope>
    <source>
        <strain evidence="3 4">NB2006</strain>
    </source>
</reference>
<feature type="domain" description="PRC-barrel" evidence="1">
    <location>
        <begin position="5"/>
        <end position="70"/>
    </location>
</feature>
<evidence type="ECO:0000313" key="4">
    <source>
        <dbReference type="Proteomes" id="UP000180175"/>
    </source>
</evidence>
<dbReference type="Proteomes" id="UP000180175">
    <property type="component" value="Chromosome"/>
</dbReference>
<dbReference type="InterPro" id="IPR027275">
    <property type="entry name" value="PRC-brl_dom"/>
</dbReference>
<dbReference type="AlphaFoldDB" id="A0A1S2LGT7"/>
<dbReference type="KEGG" id="aia:AWH56_000905"/>
<dbReference type="EMBL" id="LQXD01000134">
    <property type="protein sequence ID" value="OIJ11524.1"/>
    <property type="molecule type" value="Genomic_DNA"/>
</dbReference>